<evidence type="ECO:0000313" key="2">
    <source>
        <dbReference type="Proteomes" id="UP001600165"/>
    </source>
</evidence>
<dbReference type="InterPro" id="IPR052022">
    <property type="entry name" value="26kDa_periplasmic_antigen"/>
</dbReference>
<dbReference type="EMBL" id="JBHZOL010000004">
    <property type="protein sequence ID" value="MFE4104870.1"/>
    <property type="molecule type" value="Genomic_DNA"/>
</dbReference>
<dbReference type="InterPro" id="IPR007497">
    <property type="entry name" value="SIMPL/DUF541"/>
</dbReference>
<comment type="caution">
    <text evidence="1">The sequence shown here is derived from an EMBL/GenBank/DDBJ whole genome shotgun (WGS) entry which is preliminary data.</text>
</comment>
<dbReference type="PANTHER" id="PTHR34387:SF1">
    <property type="entry name" value="PERIPLASMIC IMMUNOGENIC PROTEIN"/>
    <property type="match status" value="1"/>
</dbReference>
<name>A0ABW6I9M8_9CYAN</name>
<reference evidence="1 2" key="1">
    <citation type="submission" date="2024-10" db="EMBL/GenBank/DDBJ databases">
        <authorList>
            <person name="Ratan Roy A."/>
            <person name="Morales Sandoval P.H."/>
            <person name="De Los Santos Villalobos S."/>
            <person name="Chakraborty S."/>
            <person name="Mukherjee J."/>
        </authorList>
    </citation>
    <scope>NUCLEOTIDE SEQUENCE [LARGE SCALE GENOMIC DNA]</scope>
    <source>
        <strain evidence="1 2">S1</strain>
    </source>
</reference>
<sequence length="249" mass="27057">MLKQSTRLVWPKSLRPRPTFWLALVSLGIMSCAYPHPLLAQEQAMRILTVTGEGSEDVQTTLTQVTMGVEVQAETAAAAQAEAARRSSAVVNLLRSRNVDKLETTGIQLNPVYDYSREQQRITGYSAVNLVSFRLSTEQAGQLLDELVDVGATRIDSLQFIAEDAALSAAQQIALREATQDAQTQANAVLETLDFTAEEIVGIQVNQASQPAPLPYAAQARLEASNSDQTPIVGGEQTVRATVTLQIRY</sequence>
<accession>A0ABW6I9M8</accession>
<evidence type="ECO:0000313" key="1">
    <source>
        <dbReference type="EMBL" id="MFE4104870.1"/>
    </source>
</evidence>
<dbReference type="Pfam" id="PF04402">
    <property type="entry name" value="SIMPL"/>
    <property type="match status" value="1"/>
</dbReference>
<dbReference type="RefSeq" id="WP_377960554.1">
    <property type="nucleotide sequence ID" value="NZ_JBHZOL010000004.1"/>
</dbReference>
<dbReference type="Gene3D" id="3.30.70.2970">
    <property type="entry name" value="Protein of unknown function (DUF541), domain 2"/>
    <property type="match status" value="1"/>
</dbReference>
<dbReference type="PANTHER" id="PTHR34387">
    <property type="entry name" value="SLR1258 PROTEIN"/>
    <property type="match status" value="1"/>
</dbReference>
<gene>
    <name evidence="1" type="ORF">ACFVKH_01185</name>
</gene>
<dbReference type="Gene3D" id="3.30.110.170">
    <property type="entry name" value="Protein of unknown function (DUF541), domain 1"/>
    <property type="match status" value="1"/>
</dbReference>
<dbReference type="Proteomes" id="UP001600165">
    <property type="component" value="Unassembled WGS sequence"/>
</dbReference>
<dbReference type="PROSITE" id="PS51257">
    <property type="entry name" value="PROKAR_LIPOPROTEIN"/>
    <property type="match status" value="1"/>
</dbReference>
<proteinExistence type="predicted"/>
<organism evidence="1 2">
    <name type="scientific">Almyronema epifaneia S1</name>
    <dbReference type="NCBI Taxonomy" id="2991925"/>
    <lineage>
        <taxon>Bacteria</taxon>
        <taxon>Bacillati</taxon>
        <taxon>Cyanobacteriota</taxon>
        <taxon>Cyanophyceae</taxon>
        <taxon>Nodosilineales</taxon>
        <taxon>Nodosilineaceae</taxon>
        <taxon>Almyronema</taxon>
        <taxon>Almyronema epifaneia</taxon>
    </lineage>
</organism>
<protein>
    <submittedName>
        <fullName evidence="1">SIMPL domain-containing protein</fullName>
    </submittedName>
</protein>
<keyword evidence="2" id="KW-1185">Reference proteome</keyword>